<keyword evidence="1 7" id="KW-0479">Metal-binding</keyword>
<evidence type="ECO:0000313" key="10">
    <source>
        <dbReference type="Proteomes" id="UP001204798"/>
    </source>
</evidence>
<evidence type="ECO:0000256" key="2">
    <source>
        <dbReference type="ARBA" id="ARBA00022763"/>
    </source>
</evidence>
<protein>
    <recommendedName>
        <fullName evidence="7">Recombination protein RecR</fullName>
    </recommendedName>
</protein>
<dbReference type="InterPro" id="IPR000093">
    <property type="entry name" value="DNA_Rcmb_RecR"/>
</dbReference>
<dbReference type="CDD" id="cd01025">
    <property type="entry name" value="TOPRIM_recR"/>
    <property type="match status" value="1"/>
</dbReference>
<dbReference type="PROSITE" id="PS50880">
    <property type="entry name" value="TOPRIM"/>
    <property type="match status" value="1"/>
</dbReference>
<keyword evidence="4 7" id="KW-0862">Zinc</keyword>
<accession>A0ABT2EJE8</accession>
<dbReference type="PANTHER" id="PTHR30446">
    <property type="entry name" value="RECOMBINATION PROTEIN RECR"/>
    <property type="match status" value="1"/>
</dbReference>
<evidence type="ECO:0000256" key="7">
    <source>
        <dbReference type="HAMAP-Rule" id="MF_00017"/>
    </source>
</evidence>
<evidence type="ECO:0000256" key="5">
    <source>
        <dbReference type="ARBA" id="ARBA00023172"/>
    </source>
</evidence>
<keyword evidence="10" id="KW-1185">Reference proteome</keyword>
<comment type="similarity">
    <text evidence="7">Belongs to the RecR family.</text>
</comment>
<dbReference type="Gene3D" id="6.10.250.240">
    <property type="match status" value="1"/>
</dbReference>
<comment type="function">
    <text evidence="7">May play a role in DNA repair. It seems to be involved in an RecBC-independent recombinational process of DNA repair. It may act with RecF and RecO.</text>
</comment>
<keyword evidence="5 7" id="KW-0233">DNA recombination</keyword>
<feature type="domain" description="Toprim" evidence="8">
    <location>
        <begin position="82"/>
        <end position="177"/>
    </location>
</feature>
<dbReference type="Gene3D" id="3.40.1360.10">
    <property type="match status" value="1"/>
</dbReference>
<dbReference type="Pfam" id="PF13662">
    <property type="entry name" value="Toprim_4"/>
    <property type="match status" value="1"/>
</dbReference>
<dbReference type="Pfam" id="PF21176">
    <property type="entry name" value="RecR_HhH"/>
    <property type="match status" value="1"/>
</dbReference>
<proteinExistence type="inferred from homology"/>
<dbReference type="PROSITE" id="PS01300">
    <property type="entry name" value="RECR"/>
    <property type="match status" value="1"/>
</dbReference>
<name>A0ABT2EJE8_9BACT</name>
<evidence type="ECO:0000259" key="8">
    <source>
        <dbReference type="PROSITE" id="PS50880"/>
    </source>
</evidence>
<comment type="caution">
    <text evidence="9">The sequence shown here is derived from an EMBL/GenBank/DDBJ whole genome shotgun (WGS) entry which is preliminary data.</text>
</comment>
<evidence type="ECO:0000256" key="4">
    <source>
        <dbReference type="ARBA" id="ARBA00022833"/>
    </source>
</evidence>
<keyword evidence="2 7" id="KW-0227">DNA damage</keyword>
<dbReference type="SMART" id="SM00493">
    <property type="entry name" value="TOPRIM"/>
    <property type="match status" value="1"/>
</dbReference>
<dbReference type="HAMAP" id="MF_00017">
    <property type="entry name" value="RecR"/>
    <property type="match status" value="1"/>
</dbReference>
<dbReference type="InterPro" id="IPR034137">
    <property type="entry name" value="TOPRIM_RecR"/>
</dbReference>
<sequence>MRMDYPPSLKALLQELERLPGIGPKSALRIAMFLLNQPKETIDRLIQALQKVREQLKLCRRCFNYAEGELCVICQDESRDGSIICVVEDPMDIAVIENAGTFQGRYHVLHGVISPIEGIGPEDLRIGELIERVQTEPVREVILALSPTTEGEATSTYIARLLKPLGLKVTQLAMGLPVGGSLDYADQLTIMRALEGRREL</sequence>
<organism evidence="9 10">
    <name type="scientific">Candidatus Fervidibacter sacchari</name>
    <dbReference type="NCBI Taxonomy" id="1448929"/>
    <lineage>
        <taxon>Bacteria</taxon>
        <taxon>Candidatus Fervidibacterota</taxon>
        <taxon>Candidatus Fervidibacter</taxon>
    </lineage>
</organism>
<keyword evidence="6 7" id="KW-0234">DNA repair</keyword>
<dbReference type="PANTHER" id="PTHR30446:SF0">
    <property type="entry name" value="RECOMBINATION PROTEIN RECR"/>
    <property type="match status" value="1"/>
</dbReference>
<dbReference type="Pfam" id="PF02132">
    <property type="entry name" value="RecR_ZnF"/>
    <property type="match status" value="1"/>
</dbReference>
<evidence type="ECO:0000256" key="1">
    <source>
        <dbReference type="ARBA" id="ARBA00022723"/>
    </source>
</evidence>
<dbReference type="NCBIfam" id="TIGR00615">
    <property type="entry name" value="recR"/>
    <property type="match status" value="1"/>
</dbReference>
<feature type="zinc finger region" description="C4-type" evidence="7">
    <location>
        <begin position="59"/>
        <end position="74"/>
    </location>
</feature>
<reference evidence="9 10" key="1">
    <citation type="submission" date="2022-08" db="EMBL/GenBank/DDBJ databases">
        <title>Bacterial and archaeal communities from various locations to study Microbial Dark Matter (Phase II).</title>
        <authorList>
            <person name="Stepanauskas R."/>
        </authorList>
    </citation>
    <scope>NUCLEOTIDE SEQUENCE [LARGE SCALE GENOMIC DNA]</scope>
    <source>
        <strain evidence="9 10">PD1</strain>
    </source>
</reference>
<dbReference type="Pfam" id="PF21175">
    <property type="entry name" value="RecR_C"/>
    <property type="match status" value="1"/>
</dbReference>
<dbReference type="EMBL" id="JANUCP010000001">
    <property type="protein sequence ID" value="MCS3917814.1"/>
    <property type="molecule type" value="Genomic_DNA"/>
</dbReference>
<gene>
    <name evidence="7" type="primary">recR</name>
    <name evidence="9" type="ORF">M2350_000211</name>
</gene>
<dbReference type="Gene3D" id="1.10.8.420">
    <property type="entry name" value="RecR Domain 1"/>
    <property type="match status" value="1"/>
</dbReference>
<dbReference type="SUPFAM" id="SSF111304">
    <property type="entry name" value="Recombination protein RecR"/>
    <property type="match status" value="1"/>
</dbReference>
<evidence type="ECO:0000256" key="6">
    <source>
        <dbReference type="ARBA" id="ARBA00023204"/>
    </source>
</evidence>
<evidence type="ECO:0000256" key="3">
    <source>
        <dbReference type="ARBA" id="ARBA00022771"/>
    </source>
</evidence>
<dbReference type="Proteomes" id="UP001204798">
    <property type="component" value="Unassembled WGS sequence"/>
</dbReference>
<dbReference type="InterPro" id="IPR006171">
    <property type="entry name" value="TOPRIM_dom"/>
</dbReference>
<dbReference type="Gene3D" id="3.30.60.80">
    <property type="match status" value="1"/>
</dbReference>
<dbReference type="InterPro" id="IPR023627">
    <property type="entry name" value="Rcmb_RecR"/>
</dbReference>
<evidence type="ECO:0000313" key="9">
    <source>
        <dbReference type="EMBL" id="MCS3917814.1"/>
    </source>
</evidence>
<keyword evidence="3 7" id="KW-0863">Zinc-finger</keyword>
<dbReference type="InterPro" id="IPR015967">
    <property type="entry name" value="Rcmb_RecR_Znf"/>
</dbReference>